<evidence type="ECO:0000256" key="3">
    <source>
        <dbReference type="ARBA" id="ARBA00023163"/>
    </source>
</evidence>
<dbReference type="InterPro" id="IPR009057">
    <property type="entry name" value="Homeodomain-like_sf"/>
</dbReference>
<dbReference type="SMART" id="SM00342">
    <property type="entry name" value="HTH_ARAC"/>
    <property type="match status" value="1"/>
</dbReference>
<evidence type="ECO:0000313" key="5">
    <source>
        <dbReference type="EMBL" id="WZN39517.1"/>
    </source>
</evidence>
<dbReference type="InterPro" id="IPR020449">
    <property type="entry name" value="Tscrpt_reg_AraC-type_HTH"/>
</dbReference>
<dbReference type="RefSeq" id="WP_341834497.1">
    <property type="nucleotide sequence ID" value="NZ_CP149822.1"/>
</dbReference>
<dbReference type="Pfam" id="PF12833">
    <property type="entry name" value="HTH_18"/>
    <property type="match status" value="1"/>
</dbReference>
<dbReference type="InterPro" id="IPR018060">
    <property type="entry name" value="HTH_AraC"/>
</dbReference>
<feature type="domain" description="HTH araC/xylS-type" evidence="4">
    <location>
        <begin position="62"/>
        <end position="161"/>
    </location>
</feature>
<reference evidence="6" key="1">
    <citation type="submission" date="2024-03" db="EMBL/GenBank/DDBJ databases">
        <title>Chitinophaga horti sp. nov., isolated from garden soil.</title>
        <authorList>
            <person name="Lee D.S."/>
            <person name="Han D.M."/>
            <person name="Baek J.H."/>
            <person name="Choi D.G."/>
            <person name="Jeon J.H."/>
            <person name="Jeon C.O."/>
        </authorList>
    </citation>
    <scope>NUCLEOTIDE SEQUENCE [LARGE SCALE GENOMIC DNA]</scope>
    <source>
        <strain evidence="6">GPA1</strain>
    </source>
</reference>
<evidence type="ECO:0000259" key="4">
    <source>
        <dbReference type="PROSITE" id="PS01124"/>
    </source>
</evidence>
<dbReference type="InterPro" id="IPR053142">
    <property type="entry name" value="PchR_regulatory_protein"/>
</dbReference>
<keyword evidence="1" id="KW-0805">Transcription regulation</keyword>
<protein>
    <submittedName>
        <fullName evidence="5">AraC family transcriptional regulator</fullName>
    </submittedName>
</protein>
<keyword evidence="6" id="KW-1185">Reference proteome</keyword>
<evidence type="ECO:0000256" key="2">
    <source>
        <dbReference type="ARBA" id="ARBA00023125"/>
    </source>
</evidence>
<sequence>MTPKTSIDAQSVVATHAFFMDHATVPDTDYAGDWDPIQALLHFQVKAEPGRIIPPADVTRLQSVKDFLRENFLEQHLSLGFLCRRFGLNEFKLKKGFKQLFGNTVFGYVQEMRMKTARRLIIEEKRNVNEVADFLGYSSPNHFSAAFKRLYGFPPAKLKAWQM</sequence>
<dbReference type="PROSITE" id="PS01124">
    <property type="entry name" value="HTH_ARAC_FAMILY_2"/>
    <property type="match status" value="1"/>
</dbReference>
<accession>A0ABZ2YJU0</accession>
<evidence type="ECO:0000256" key="1">
    <source>
        <dbReference type="ARBA" id="ARBA00023015"/>
    </source>
</evidence>
<dbReference type="PANTHER" id="PTHR47893:SF1">
    <property type="entry name" value="REGULATORY PROTEIN PCHR"/>
    <property type="match status" value="1"/>
</dbReference>
<keyword evidence="2" id="KW-0238">DNA-binding</keyword>
<dbReference type="Proteomes" id="UP001485459">
    <property type="component" value="Chromosome"/>
</dbReference>
<keyword evidence="3" id="KW-0804">Transcription</keyword>
<organism evidence="5 6">
    <name type="scientific">Chitinophaga pollutisoli</name>
    <dbReference type="NCBI Taxonomy" id="3133966"/>
    <lineage>
        <taxon>Bacteria</taxon>
        <taxon>Pseudomonadati</taxon>
        <taxon>Bacteroidota</taxon>
        <taxon>Chitinophagia</taxon>
        <taxon>Chitinophagales</taxon>
        <taxon>Chitinophagaceae</taxon>
        <taxon>Chitinophaga</taxon>
    </lineage>
</organism>
<dbReference type="SUPFAM" id="SSF46689">
    <property type="entry name" value="Homeodomain-like"/>
    <property type="match status" value="1"/>
</dbReference>
<dbReference type="EMBL" id="CP149822">
    <property type="protein sequence ID" value="WZN39517.1"/>
    <property type="molecule type" value="Genomic_DNA"/>
</dbReference>
<dbReference type="Gene3D" id="1.10.10.60">
    <property type="entry name" value="Homeodomain-like"/>
    <property type="match status" value="1"/>
</dbReference>
<name>A0ABZ2YJU0_9BACT</name>
<dbReference type="PRINTS" id="PR00032">
    <property type="entry name" value="HTHARAC"/>
</dbReference>
<gene>
    <name evidence="5" type="ORF">WJU16_16055</name>
</gene>
<evidence type="ECO:0000313" key="6">
    <source>
        <dbReference type="Proteomes" id="UP001485459"/>
    </source>
</evidence>
<proteinExistence type="predicted"/>
<dbReference type="PANTHER" id="PTHR47893">
    <property type="entry name" value="REGULATORY PROTEIN PCHR"/>
    <property type="match status" value="1"/>
</dbReference>